<dbReference type="KEGG" id="lul:LPB138_08590"/>
<keyword evidence="1" id="KW-1133">Transmembrane helix</keyword>
<evidence type="ECO:0000313" key="3">
    <source>
        <dbReference type="Proteomes" id="UP000176050"/>
    </source>
</evidence>
<evidence type="ECO:0000256" key="1">
    <source>
        <dbReference type="SAM" id="Phobius"/>
    </source>
</evidence>
<evidence type="ECO:0000313" key="2">
    <source>
        <dbReference type="EMBL" id="AOW20731.1"/>
    </source>
</evidence>
<keyword evidence="1" id="KW-0472">Membrane</keyword>
<gene>
    <name evidence="2" type="ORF">LPB138_08590</name>
</gene>
<keyword evidence="1" id="KW-0812">Transmembrane</keyword>
<dbReference type="EMBL" id="CP017478">
    <property type="protein sequence ID" value="AOW20731.1"/>
    <property type="molecule type" value="Genomic_DNA"/>
</dbReference>
<dbReference type="STRING" id="1850246.LPB138_08590"/>
<proteinExistence type="predicted"/>
<feature type="transmembrane region" description="Helical" evidence="1">
    <location>
        <begin position="72"/>
        <end position="92"/>
    </location>
</feature>
<protein>
    <submittedName>
        <fullName evidence="2">Uncharacterized protein</fullName>
    </submittedName>
</protein>
<feature type="transmembrane region" description="Helical" evidence="1">
    <location>
        <begin position="144"/>
        <end position="166"/>
    </location>
</feature>
<organism evidence="2 3">
    <name type="scientific">Urechidicola croceus</name>
    <dbReference type="NCBI Taxonomy" id="1850246"/>
    <lineage>
        <taxon>Bacteria</taxon>
        <taxon>Pseudomonadati</taxon>
        <taxon>Bacteroidota</taxon>
        <taxon>Flavobacteriia</taxon>
        <taxon>Flavobacteriales</taxon>
        <taxon>Flavobacteriaceae</taxon>
        <taxon>Urechidicola</taxon>
    </lineage>
</organism>
<accession>A0A1D8P871</accession>
<reference evidence="2 3" key="1">
    <citation type="submission" date="2016-10" db="EMBL/GenBank/DDBJ databases">
        <title>Lutibacter sp. LPB0138, isolated from marine gastropod.</title>
        <authorList>
            <person name="Kim E."/>
            <person name="Yi H."/>
        </authorList>
    </citation>
    <scope>NUCLEOTIDE SEQUENCE [LARGE SCALE GENOMIC DNA]</scope>
    <source>
        <strain evidence="2 3">LPB0138</strain>
    </source>
</reference>
<sequence length="216" mass="24290">MEPYKEKVSELRKFKNGTLGKEIADCLDNHNLTLVPKYESHDLKHVLLDYKMTAEDEIRMQAFMVGNGNHSIPSFAILLFGAILLPDLWQIFYSDFKKGKNSTPISKWTVENYAHRNLDELRGELIKSTIEQTTEFDMKRITKIGALTSIITRIFGMVFCLPFLFSSNMADLVGAGFPFIGGAILSVGGLLALSNLSRPIKSQQVTTYKNNANFMA</sequence>
<keyword evidence="3" id="KW-1185">Reference proteome</keyword>
<name>A0A1D8P871_9FLAO</name>
<feature type="transmembrane region" description="Helical" evidence="1">
    <location>
        <begin position="172"/>
        <end position="193"/>
    </location>
</feature>
<dbReference type="AlphaFoldDB" id="A0A1D8P871"/>
<dbReference type="Proteomes" id="UP000176050">
    <property type="component" value="Chromosome"/>
</dbReference>